<evidence type="ECO:0000256" key="1">
    <source>
        <dbReference type="ARBA" id="ARBA00004571"/>
    </source>
</evidence>
<dbReference type="InterPro" id="IPR000531">
    <property type="entry name" value="Beta-barrel_TonB"/>
</dbReference>
<dbReference type="SUPFAM" id="SSF49464">
    <property type="entry name" value="Carboxypeptidase regulatory domain-like"/>
    <property type="match status" value="1"/>
</dbReference>
<evidence type="ECO:0000313" key="13">
    <source>
        <dbReference type="Proteomes" id="UP000829517"/>
    </source>
</evidence>
<dbReference type="SUPFAM" id="SSF56935">
    <property type="entry name" value="Porins"/>
    <property type="match status" value="1"/>
</dbReference>
<dbReference type="InterPro" id="IPR008969">
    <property type="entry name" value="CarboxyPept-like_regulatory"/>
</dbReference>
<dbReference type="Pfam" id="PF07715">
    <property type="entry name" value="Plug"/>
    <property type="match status" value="1"/>
</dbReference>
<proteinExistence type="inferred from homology"/>
<keyword evidence="2 8" id="KW-0813">Transport</keyword>
<sequence>MNLIQMKKIFIIALLFFVSNMFGQQVRGIVSDNSGPLPGANIMVKGTMNVTVTDFDGKYNLNDVPRNAILVFSYLGYKEQEVAVLGNSTINVQLQTDQTTLEEVVVVGYGTRKKSDLTTSVAKVSSENLTTFPVTSVVNSLEGRAAGVRVLSSGAPGEDSNVLIRGINTFGNSKPLIVADGVFVESIDQINPASVESVDILKDAAAAAIYGSRASNGVIIITTKKGEKGKPKINLRLFSGTAFVNKNRFFDVISGEELAQLTLLEDLTAADGEGFPNSHVSNSPSRFFLTDQNGNTTGVLDPDFVPANTNQQSQIYNPAFLTNFDLGISAGGDIGMYNLNVGYYDEGGVQLDTGFKRYSTSLNSQFRISDNVKITQVLNGGVTKYSRPENDGGRTLAEWALLNLPYLPVYDEEGKIYVPNGVQDRVLQINNPLLIETANDNDVERRTLYGSLAAEFKLSKNFTNTTRVGYNIYDESTSAIKRRFGPDDIVNGTQIRRNQEVRRLINRSTNSNASTNFTYRNQFGNHSFDASFIAEIAARNFNQVNSTQISSLTVSGINQISPSEESITSTQDQISKISSQIFRVNYDFKDKYLFTGSIRRDVSSVFPAQNSNNEGYFPAGSVGWVVSKEKFMEGIGFISNLKLKASVGVTANNNIDAFSYQTNLLNNTSVVFGSAVVSTLVPDTFSSDNLTWETSYKTNYGIDISLFENNLSLSAEYFKAVNNDLLLRQPIGFSGGVTVDPYRNIGEVQVDGLEFTLGYSDKKGPFQWNAQGNISFINTQVNQVNGEGGAILGGQSQSFNSAFLNIIQVGKPLYALQGLQTDGIFKSIEELKTAPLQEQRFRDSNGVALIRSTSLDANGERTFTFTRSTDNVVIPIEDVMLDESGTYLGDIRYKDINGNYIASSGDDITIIGDPNPDFTYSLDLKAYYKGFDFNVFFTGVYGNDVLNVSRRGLLAFNATSSLDVSVLDRYRLAPTDPADIALFEQINPALLEANTDTDVPRFDVGENRNAVASDRFIEEGSYLRVKNITLGYSVNKKTLRNIGDSFSKFRIYMSAQNLFTFTKYTGPDPEIKPSWSSRIQAIGVDNGFAPLPTQVLMGVEIEF</sequence>
<evidence type="ECO:0000313" key="12">
    <source>
        <dbReference type="EMBL" id="MCF8714694.1"/>
    </source>
</evidence>
<keyword evidence="13" id="KW-1185">Reference proteome</keyword>
<dbReference type="Proteomes" id="UP000829517">
    <property type="component" value="Unassembled WGS sequence"/>
</dbReference>
<keyword evidence="4 8" id="KW-0812">Transmembrane</keyword>
<feature type="domain" description="TonB-dependent receptor plug" evidence="11">
    <location>
        <begin position="114"/>
        <end position="218"/>
    </location>
</feature>
<comment type="subcellular location">
    <subcellularLocation>
        <location evidence="1 8">Cell outer membrane</location>
        <topology evidence="1 8">Multi-pass membrane protein</topology>
    </subcellularLocation>
</comment>
<dbReference type="RefSeq" id="WP_236958660.1">
    <property type="nucleotide sequence ID" value="NZ_JAETXX010000003.1"/>
</dbReference>
<dbReference type="Gene3D" id="2.40.170.20">
    <property type="entry name" value="TonB-dependent receptor, beta-barrel domain"/>
    <property type="match status" value="1"/>
</dbReference>
<dbReference type="InterPro" id="IPR037066">
    <property type="entry name" value="Plug_dom_sf"/>
</dbReference>
<keyword evidence="3 8" id="KW-1134">Transmembrane beta strand</keyword>
<keyword evidence="7 8" id="KW-0998">Cell outer membrane</keyword>
<accession>A0ABS9J2Q8</accession>
<name>A0ABS9J2Q8_9FLAO</name>
<dbReference type="InterPro" id="IPR023996">
    <property type="entry name" value="TonB-dep_OMP_SusC/RagA"/>
</dbReference>
<dbReference type="InterPro" id="IPR023997">
    <property type="entry name" value="TonB-dep_OMP_SusC/RagA_CS"/>
</dbReference>
<dbReference type="NCBIfam" id="TIGR04056">
    <property type="entry name" value="OMP_RagA_SusC"/>
    <property type="match status" value="1"/>
</dbReference>
<feature type="domain" description="TonB-dependent receptor-like beta-barrel" evidence="10">
    <location>
        <begin position="435"/>
        <end position="800"/>
    </location>
</feature>
<dbReference type="InterPro" id="IPR012910">
    <property type="entry name" value="Plug_dom"/>
</dbReference>
<dbReference type="InterPro" id="IPR036942">
    <property type="entry name" value="Beta-barrel_TonB_sf"/>
</dbReference>
<reference evidence="12 13" key="1">
    <citation type="submission" date="2021-01" db="EMBL/GenBank/DDBJ databases">
        <title>Genome sequencing of Joostella atrarenae M1-2 (= KCTC 23194).</title>
        <authorList>
            <person name="Zakaria M.R."/>
            <person name="Lam M.Q."/>
            <person name="Chong C.S."/>
        </authorList>
    </citation>
    <scope>NUCLEOTIDE SEQUENCE [LARGE SCALE GENOMIC DNA]</scope>
    <source>
        <strain evidence="12 13">M1-2</strain>
    </source>
</reference>
<dbReference type="NCBIfam" id="TIGR04057">
    <property type="entry name" value="SusC_RagA_signa"/>
    <property type="match status" value="1"/>
</dbReference>
<dbReference type="Gene3D" id="2.170.130.10">
    <property type="entry name" value="TonB-dependent receptor, plug domain"/>
    <property type="match status" value="1"/>
</dbReference>
<evidence type="ECO:0000259" key="11">
    <source>
        <dbReference type="Pfam" id="PF07715"/>
    </source>
</evidence>
<protein>
    <submittedName>
        <fullName evidence="12">SusC/RagA family TonB-linked outer membrane protein</fullName>
    </submittedName>
</protein>
<evidence type="ECO:0000256" key="8">
    <source>
        <dbReference type="PROSITE-ProRule" id="PRU01360"/>
    </source>
</evidence>
<evidence type="ECO:0000256" key="7">
    <source>
        <dbReference type="ARBA" id="ARBA00023237"/>
    </source>
</evidence>
<evidence type="ECO:0000256" key="4">
    <source>
        <dbReference type="ARBA" id="ARBA00022692"/>
    </source>
</evidence>
<dbReference type="PROSITE" id="PS52016">
    <property type="entry name" value="TONB_DEPENDENT_REC_3"/>
    <property type="match status" value="1"/>
</dbReference>
<gene>
    <name evidence="12" type="ORF">JM658_07620</name>
</gene>
<evidence type="ECO:0000259" key="10">
    <source>
        <dbReference type="Pfam" id="PF00593"/>
    </source>
</evidence>
<evidence type="ECO:0000256" key="5">
    <source>
        <dbReference type="ARBA" id="ARBA00023077"/>
    </source>
</evidence>
<dbReference type="Pfam" id="PF00593">
    <property type="entry name" value="TonB_dep_Rec_b-barrel"/>
    <property type="match status" value="1"/>
</dbReference>
<evidence type="ECO:0000256" key="3">
    <source>
        <dbReference type="ARBA" id="ARBA00022452"/>
    </source>
</evidence>
<keyword evidence="6 8" id="KW-0472">Membrane</keyword>
<keyword evidence="5 9" id="KW-0798">TonB box</keyword>
<evidence type="ECO:0000256" key="9">
    <source>
        <dbReference type="RuleBase" id="RU003357"/>
    </source>
</evidence>
<comment type="caution">
    <text evidence="12">The sequence shown here is derived from an EMBL/GenBank/DDBJ whole genome shotgun (WGS) entry which is preliminary data.</text>
</comment>
<dbReference type="EMBL" id="JAETXX010000003">
    <property type="protein sequence ID" value="MCF8714694.1"/>
    <property type="molecule type" value="Genomic_DNA"/>
</dbReference>
<dbReference type="Gene3D" id="2.60.40.1120">
    <property type="entry name" value="Carboxypeptidase-like, regulatory domain"/>
    <property type="match status" value="1"/>
</dbReference>
<evidence type="ECO:0000256" key="6">
    <source>
        <dbReference type="ARBA" id="ARBA00023136"/>
    </source>
</evidence>
<dbReference type="Pfam" id="PF13715">
    <property type="entry name" value="CarbopepD_reg_2"/>
    <property type="match status" value="1"/>
</dbReference>
<dbReference type="InterPro" id="IPR039426">
    <property type="entry name" value="TonB-dep_rcpt-like"/>
</dbReference>
<organism evidence="12 13">
    <name type="scientific">Joostella atrarenae</name>
    <dbReference type="NCBI Taxonomy" id="679257"/>
    <lineage>
        <taxon>Bacteria</taxon>
        <taxon>Pseudomonadati</taxon>
        <taxon>Bacteroidota</taxon>
        <taxon>Flavobacteriia</taxon>
        <taxon>Flavobacteriales</taxon>
        <taxon>Flavobacteriaceae</taxon>
        <taxon>Joostella</taxon>
    </lineage>
</organism>
<comment type="similarity">
    <text evidence="8 9">Belongs to the TonB-dependent receptor family.</text>
</comment>
<evidence type="ECO:0000256" key="2">
    <source>
        <dbReference type="ARBA" id="ARBA00022448"/>
    </source>
</evidence>